<sequence length="292" mass="32611">MVKQREEGFKIQFSDRIAEFATRALLYEVSVTPKPGLVDRANAGSHQDMDFYTFLNSAVSLTPYFCEMVETGILLSSAKPEETFFELQEIGKAAEAAMYRVTKNVNTHKGAIFSLGILCGAAGRVRGNGKELCPEALIEECIHMTKVPMEYFFETMGDKPDTAGCRFYRKYGIKGIRGEVMTGFPSVRKEGLPVLEGLLDKGYSFDRAGSITLLHLITATVDTNLITRSDYLTCMRIRKRLQKLISGNQILSTAIIEALDEEFIRNNISPGGSADLLAVSWFLHFIKSERME</sequence>
<evidence type="ECO:0000256" key="5">
    <source>
        <dbReference type="HAMAP-Rule" id="MF_00397"/>
    </source>
</evidence>
<keyword evidence="4 5" id="KW-0067">ATP-binding</keyword>
<comment type="catalytic activity">
    <reaction evidence="1 5">
        <text>3'-dephospho-CoA + ATP = 2'-(5''-triphospho-alpha-D-ribosyl)-3'-dephospho-CoA + adenine</text>
        <dbReference type="Rhea" id="RHEA:15117"/>
        <dbReference type="ChEBI" id="CHEBI:16708"/>
        <dbReference type="ChEBI" id="CHEBI:30616"/>
        <dbReference type="ChEBI" id="CHEBI:57328"/>
        <dbReference type="ChEBI" id="CHEBI:61378"/>
        <dbReference type="EC" id="2.4.2.52"/>
    </reaction>
</comment>
<reference evidence="6 7" key="1">
    <citation type="submission" date="2018-08" db="EMBL/GenBank/DDBJ databases">
        <title>A genome reference for cultivated species of the human gut microbiota.</title>
        <authorList>
            <person name="Zou Y."/>
            <person name="Xue W."/>
            <person name="Luo G."/>
        </authorList>
    </citation>
    <scope>NUCLEOTIDE SEQUENCE [LARGE SCALE GENOMIC DNA]</scope>
    <source>
        <strain evidence="6 7">TM07-19</strain>
    </source>
</reference>
<dbReference type="Proteomes" id="UP000260655">
    <property type="component" value="Unassembled WGS sequence"/>
</dbReference>
<dbReference type="NCBIfam" id="TIGR03125">
    <property type="entry name" value="citrate_citG"/>
    <property type="match status" value="1"/>
</dbReference>
<evidence type="ECO:0000256" key="3">
    <source>
        <dbReference type="ARBA" id="ARBA00022741"/>
    </source>
</evidence>
<gene>
    <name evidence="5 6" type="primary">citG</name>
    <name evidence="6" type="ORF">DXD67_10475</name>
</gene>
<dbReference type="PANTHER" id="PTHR30201:SF2">
    <property type="entry name" value="2-(5''-TRIPHOSPHORIBOSYL)-3'-DEPHOSPHOCOENZYME-A SYNTHASE"/>
    <property type="match status" value="1"/>
</dbReference>
<evidence type="ECO:0000313" key="6">
    <source>
        <dbReference type="EMBL" id="RGJ22699.1"/>
    </source>
</evidence>
<accession>A0A3E4GP80</accession>
<dbReference type="RefSeq" id="WP_117558152.1">
    <property type="nucleotide sequence ID" value="NZ_QSOV01000010.1"/>
</dbReference>
<protein>
    <recommendedName>
        <fullName evidence="5">Probable 2-(5''-triphosphoribosyl)-3'-dephosphocoenzyme-A synthase</fullName>
        <shortName evidence="5">2-(5''-triphosphoribosyl)-3'-dephospho-CoA synthase</shortName>
        <ecNumber evidence="5">2.4.2.52</ecNumber>
    </recommendedName>
</protein>
<dbReference type="InterPro" id="IPR017551">
    <property type="entry name" value="TriPribosyl-deP-CoA_syn_CitG"/>
</dbReference>
<keyword evidence="2 5" id="KW-0808">Transferase</keyword>
<evidence type="ECO:0000313" key="7">
    <source>
        <dbReference type="Proteomes" id="UP000260655"/>
    </source>
</evidence>
<comment type="caution">
    <text evidence="6">The sequence shown here is derived from an EMBL/GenBank/DDBJ whole genome shotgun (WGS) entry which is preliminary data.</text>
</comment>
<organism evidence="6 7">
    <name type="scientific">Coprococcus comes</name>
    <dbReference type="NCBI Taxonomy" id="410072"/>
    <lineage>
        <taxon>Bacteria</taxon>
        <taxon>Bacillati</taxon>
        <taxon>Bacillota</taxon>
        <taxon>Clostridia</taxon>
        <taxon>Lachnospirales</taxon>
        <taxon>Lachnospiraceae</taxon>
        <taxon>Coprococcus</taxon>
    </lineage>
</organism>
<dbReference type="HAMAP" id="MF_00397">
    <property type="entry name" value="CitG"/>
    <property type="match status" value="1"/>
</dbReference>
<proteinExistence type="inferred from homology"/>
<dbReference type="GO" id="GO:0046917">
    <property type="term" value="F:triphosphoribosyl-dephospho-CoA synthase activity"/>
    <property type="evidence" value="ECO:0007669"/>
    <property type="project" value="UniProtKB-UniRule"/>
</dbReference>
<evidence type="ECO:0000256" key="1">
    <source>
        <dbReference type="ARBA" id="ARBA00001210"/>
    </source>
</evidence>
<dbReference type="Gene3D" id="1.10.4200.10">
    <property type="entry name" value="Triphosphoribosyl-dephospho-CoA protein"/>
    <property type="match status" value="2"/>
</dbReference>
<dbReference type="PANTHER" id="PTHR30201">
    <property type="entry name" value="TRIPHOSPHORIBOSYL-DEPHOSPHO-COA SYNTHASE"/>
    <property type="match status" value="1"/>
</dbReference>
<evidence type="ECO:0000256" key="4">
    <source>
        <dbReference type="ARBA" id="ARBA00022840"/>
    </source>
</evidence>
<dbReference type="AlphaFoldDB" id="A0A3E4GP80"/>
<dbReference type="GO" id="GO:0051191">
    <property type="term" value="P:prosthetic group biosynthetic process"/>
    <property type="evidence" value="ECO:0007669"/>
    <property type="project" value="TreeGrafter"/>
</dbReference>
<dbReference type="EMBL" id="QSOV01000010">
    <property type="protein sequence ID" value="RGJ22699.1"/>
    <property type="molecule type" value="Genomic_DNA"/>
</dbReference>
<dbReference type="GO" id="GO:0016757">
    <property type="term" value="F:glycosyltransferase activity"/>
    <property type="evidence" value="ECO:0007669"/>
    <property type="project" value="UniProtKB-KW"/>
</dbReference>
<keyword evidence="6" id="KW-0328">Glycosyltransferase</keyword>
<dbReference type="EC" id="2.4.2.52" evidence="5"/>
<keyword evidence="3 5" id="KW-0547">Nucleotide-binding</keyword>
<dbReference type="Pfam" id="PF01874">
    <property type="entry name" value="CitG"/>
    <property type="match status" value="1"/>
</dbReference>
<comment type="similarity">
    <text evidence="5">Belongs to the CitG/MdcB family.</text>
</comment>
<evidence type="ECO:0000256" key="2">
    <source>
        <dbReference type="ARBA" id="ARBA00022679"/>
    </source>
</evidence>
<dbReference type="InterPro" id="IPR002736">
    <property type="entry name" value="CitG"/>
</dbReference>
<name>A0A3E4GP80_9FIRM</name>
<dbReference type="GO" id="GO:0005524">
    <property type="term" value="F:ATP binding"/>
    <property type="evidence" value="ECO:0007669"/>
    <property type="project" value="UniProtKB-KW"/>
</dbReference>